<dbReference type="EMBL" id="AP014523">
    <property type="protein sequence ID" value="BAO98641.1"/>
    <property type="molecule type" value="Genomic_DNA"/>
</dbReference>
<evidence type="ECO:0000313" key="3">
    <source>
        <dbReference type="Proteomes" id="UP000031662"/>
    </source>
</evidence>
<dbReference type="RefSeq" id="WP_041051711.1">
    <property type="nucleotide sequence ID" value="NZ_AP014523.1"/>
</dbReference>
<evidence type="ECO:0000313" key="2">
    <source>
        <dbReference type="EMBL" id="BAO98641.1"/>
    </source>
</evidence>
<dbReference type="Proteomes" id="UP000031662">
    <property type="component" value="Chromosome"/>
</dbReference>
<accession>A0A060Q282</accession>
<organism evidence="2 3">
    <name type="scientific">Helicobacter pylori NY40</name>
    <dbReference type="NCBI Taxonomy" id="1426844"/>
    <lineage>
        <taxon>Bacteria</taxon>
        <taxon>Pseudomonadati</taxon>
        <taxon>Campylobacterota</taxon>
        <taxon>Epsilonproteobacteria</taxon>
        <taxon>Campylobacterales</taxon>
        <taxon>Helicobacteraceae</taxon>
        <taxon>Helicobacter</taxon>
    </lineage>
</organism>
<dbReference type="InterPro" id="IPR008136">
    <property type="entry name" value="CinA_C"/>
</dbReference>
<feature type="domain" description="CinA C-terminal" evidence="1">
    <location>
        <begin position="64"/>
        <end position="218"/>
    </location>
</feature>
<evidence type="ECO:0000259" key="1">
    <source>
        <dbReference type="Pfam" id="PF02464"/>
    </source>
</evidence>
<dbReference type="AlphaFoldDB" id="A0A060Q282"/>
<sequence length="218" mass="23974">MKFKFLNMDNESGFILIEKELKRLNILAQVKEDCIELKGENVERARVYLKMLFNSNIVELDDHQKSANALIERLKSLGLKIAVAESCSGGLLSHAFTSISGASAVFMGGVVCYNEEVKRELLKVNATTLKVFGVYSEECVKEMLLGVFFNFKADLALAISGVAGPNGGNKANPVGTIYIGTQKLGSQALIDRCFFEGDRESIQNKSVEHALNMLARML</sequence>
<name>A0A060Q282_HELPX</name>
<dbReference type="NCBIfam" id="TIGR00199">
    <property type="entry name" value="PncC_domain"/>
    <property type="match status" value="1"/>
</dbReference>
<dbReference type="Pfam" id="PF02464">
    <property type="entry name" value="CinA"/>
    <property type="match status" value="1"/>
</dbReference>
<gene>
    <name evidence="2" type="ORF">NY40_1642</name>
</gene>
<dbReference type="SUPFAM" id="SSF142433">
    <property type="entry name" value="CinA-like"/>
    <property type="match status" value="1"/>
</dbReference>
<dbReference type="InterPro" id="IPR036653">
    <property type="entry name" value="CinA-like_C"/>
</dbReference>
<protein>
    <submittedName>
        <fullName evidence="2">Competence/damage-inducible protein CinA</fullName>
    </submittedName>
</protein>
<dbReference type="Gene3D" id="3.90.950.20">
    <property type="entry name" value="CinA-like"/>
    <property type="match status" value="1"/>
</dbReference>
<reference evidence="2 3" key="1">
    <citation type="submission" date="2013-11" db="EMBL/GenBank/DDBJ databases">
        <title>Estimation of Helicobacter pylori bacteriophage ecology using H. pylori isolates.</title>
        <authorList>
            <person name="Uchiyama J."/>
            <person name="Takemura-Uchiyama I."/>
            <person name="Ujihara T."/>
            <person name="Matsuzaki S."/>
        </authorList>
    </citation>
    <scope>NUCLEOTIDE SEQUENCE [LARGE SCALE GENOMIC DNA]</scope>
    <source>
        <strain evidence="2 3">NY40</strain>
    </source>
</reference>
<proteinExistence type="predicted"/>
<dbReference type="HOGENOM" id="CLU_030805_1_1_7"/>